<evidence type="ECO:0008006" key="4">
    <source>
        <dbReference type="Google" id="ProtNLM"/>
    </source>
</evidence>
<protein>
    <recommendedName>
        <fullName evidence="4">Pentapeptide MXKDX repeat protein</fullName>
    </recommendedName>
</protein>
<dbReference type="Proteomes" id="UP000199344">
    <property type="component" value="Unassembled WGS sequence"/>
</dbReference>
<dbReference type="AlphaFoldDB" id="A0A1G7FQW2"/>
<dbReference type="EMBL" id="FNAH01000011">
    <property type="protein sequence ID" value="SDE78065.1"/>
    <property type="molecule type" value="Genomic_DNA"/>
</dbReference>
<dbReference type="RefSeq" id="WP_074837417.1">
    <property type="nucleotide sequence ID" value="NZ_FNAH01000011.1"/>
</dbReference>
<proteinExistence type="predicted"/>
<evidence type="ECO:0000313" key="3">
    <source>
        <dbReference type="Proteomes" id="UP000199344"/>
    </source>
</evidence>
<name>A0A1G7FQW2_9RHOB</name>
<feature type="signal peptide" evidence="1">
    <location>
        <begin position="1"/>
        <end position="23"/>
    </location>
</feature>
<feature type="chain" id="PRO_5011494949" description="Pentapeptide MXKDX repeat protein" evidence="1">
    <location>
        <begin position="24"/>
        <end position="90"/>
    </location>
</feature>
<sequence>MTLFKNLSMATAVSTLLATGVVAQDNTGLSGQMMDGESGMAGNIMNADMDGMMPMMKMMQKMGPMMEACTEMMEAMNNSENGAATSTDKG</sequence>
<keyword evidence="3" id="KW-1185">Reference proteome</keyword>
<gene>
    <name evidence="2" type="ORF">SAMN05421538_11162</name>
</gene>
<dbReference type="STRING" id="591205.SAMN05421538_11162"/>
<dbReference type="GeneID" id="80819395"/>
<evidence type="ECO:0000313" key="2">
    <source>
        <dbReference type="EMBL" id="SDE78065.1"/>
    </source>
</evidence>
<organism evidence="2 3">
    <name type="scientific">Paracoccus isoporae</name>
    <dbReference type="NCBI Taxonomy" id="591205"/>
    <lineage>
        <taxon>Bacteria</taxon>
        <taxon>Pseudomonadati</taxon>
        <taxon>Pseudomonadota</taxon>
        <taxon>Alphaproteobacteria</taxon>
        <taxon>Rhodobacterales</taxon>
        <taxon>Paracoccaceae</taxon>
        <taxon>Paracoccus</taxon>
    </lineage>
</organism>
<dbReference type="OrthoDB" id="7876514at2"/>
<accession>A0A1G7FQW2</accession>
<keyword evidence="1" id="KW-0732">Signal</keyword>
<evidence type="ECO:0000256" key="1">
    <source>
        <dbReference type="SAM" id="SignalP"/>
    </source>
</evidence>
<reference evidence="2 3" key="1">
    <citation type="submission" date="2016-10" db="EMBL/GenBank/DDBJ databases">
        <authorList>
            <person name="de Groot N.N."/>
        </authorList>
    </citation>
    <scope>NUCLEOTIDE SEQUENCE [LARGE SCALE GENOMIC DNA]</scope>
    <source>
        <strain evidence="2 3">DSM 22220</strain>
    </source>
</reference>